<organism evidence="1 2">
    <name type="scientific">Avena sativa</name>
    <name type="common">Oat</name>
    <dbReference type="NCBI Taxonomy" id="4498"/>
    <lineage>
        <taxon>Eukaryota</taxon>
        <taxon>Viridiplantae</taxon>
        <taxon>Streptophyta</taxon>
        <taxon>Embryophyta</taxon>
        <taxon>Tracheophyta</taxon>
        <taxon>Spermatophyta</taxon>
        <taxon>Magnoliopsida</taxon>
        <taxon>Liliopsida</taxon>
        <taxon>Poales</taxon>
        <taxon>Poaceae</taxon>
        <taxon>BOP clade</taxon>
        <taxon>Pooideae</taxon>
        <taxon>Poodae</taxon>
        <taxon>Poeae</taxon>
        <taxon>Poeae Chloroplast Group 1 (Aveneae type)</taxon>
        <taxon>Aveninae</taxon>
        <taxon>Avena</taxon>
    </lineage>
</organism>
<reference evidence="1" key="1">
    <citation type="submission" date="2021-05" db="EMBL/GenBank/DDBJ databases">
        <authorList>
            <person name="Scholz U."/>
            <person name="Mascher M."/>
            <person name="Fiebig A."/>
        </authorList>
    </citation>
    <scope>NUCLEOTIDE SEQUENCE [LARGE SCALE GENOMIC DNA]</scope>
</reference>
<name>A0ACD5VJ20_AVESA</name>
<evidence type="ECO:0000313" key="2">
    <source>
        <dbReference type="Proteomes" id="UP001732700"/>
    </source>
</evidence>
<keyword evidence="2" id="KW-1185">Reference proteome</keyword>
<reference evidence="1" key="2">
    <citation type="submission" date="2025-09" db="UniProtKB">
        <authorList>
            <consortium name="EnsemblPlants"/>
        </authorList>
    </citation>
    <scope>IDENTIFICATION</scope>
</reference>
<sequence>MRASVGNLVLAAVVGALLIVSGVHATPQTTCKAAANIDKRVNYDYCVSELIGHPESLDKDAWGLAKIIASLGEADAGAAMADIEDLLAKPDTDEKLKAPLGQCHKLYDQIGAAFAEATDEINWRHYDIGKKKAAQVVPLVHQCDNAFVKAGVPSPLTKRSEDSLQLVIICTAITNLIK</sequence>
<protein>
    <submittedName>
        <fullName evidence="1">Uncharacterized protein</fullName>
    </submittedName>
</protein>
<accession>A0ACD5VJ20</accession>
<evidence type="ECO:0000313" key="1">
    <source>
        <dbReference type="EnsemblPlants" id="AVESA.00010b.r2.3CG0453700.1.CDS.1"/>
    </source>
</evidence>
<dbReference type="EnsemblPlants" id="AVESA.00010b.r2.3CG0453700.1">
    <property type="protein sequence ID" value="AVESA.00010b.r2.3CG0453700.1.CDS.1"/>
    <property type="gene ID" value="AVESA.00010b.r2.3CG0453700"/>
</dbReference>
<dbReference type="Proteomes" id="UP001732700">
    <property type="component" value="Chromosome 3C"/>
</dbReference>
<proteinExistence type="predicted"/>